<accession>A0A067TQ45</accession>
<proteinExistence type="predicted"/>
<sequence length="126" mass="13536">MATAVAPPTRPHSPSPSPNHCTSPSSCCMPSSSPVLGPVAFPPFNAKHPHQRPFSFRRHFKNSRRPHELAQISTHRMPDTGTVTSLTLDADWVVVGLAGSMIKVFDTRMGLLCRTPVGHDSGVSGV</sequence>
<reference evidence="3" key="1">
    <citation type="journal article" date="2014" name="Proc. Natl. Acad. Sci. U.S.A.">
        <title>Extensive sampling of basidiomycete genomes demonstrates inadequacy of the white-rot/brown-rot paradigm for wood decay fungi.</title>
        <authorList>
            <person name="Riley R."/>
            <person name="Salamov A.A."/>
            <person name="Brown D.W."/>
            <person name="Nagy L.G."/>
            <person name="Floudas D."/>
            <person name="Held B.W."/>
            <person name="Levasseur A."/>
            <person name="Lombard V."/>
            <person name="Morin E."/>
            <person name="Otillar R."/>
            <person name="Lindquist E.A."/>
            <person name="Sun H."/>
            <person name="LaButti K.M."/>
            <person name="Schmutz J."/>
            <person name="Jabbour D."/>
            <person name="Luo H."/>
            <person name="Baker S.E."/>
            <person name="Pisabarro A.G."/>
            <person name="Walton J.D."/>
            <person name="Blanchette R.A."/>
            <person name="Henrissat B."/>
            <person name="Martin F."/>
            <person name="Cullen D."/>
            <person name="Hibbett D.S."/>
            <person name="Grigoriev I.V."/>
        </authorList>
    </citation>
    <scope>NUCLEOTIDE SEQUENCE [LARGE SCALE GENOMIC DNA]</scope>
    <source>
        <strain evidence="3">CBS 339.88</strain>
    </source>
</reference>
<protein>
    <submittedName>
        <fullName evidence="2">Uncharacterized protein</fullName>
    </submittedName>
</protein>
<feature type="compositionally biased region" description="Low complexity" evidence="1">
    <location>
        <begin position="18"/>
        <end position="31"/>
    </location>
</feature>
<feature type="region of interest" description="Disordered" evidence="1">
    <location>
        <begin position="1"/>
        <end position="31"/>
    </location>
</feature>
<gene>
    <name evidence="2" type="ORF">GALMADRAFT_136152</name>
</gene>
<dbReference type="Proteomes" id="UP000027222">
    <property type="component" value="Unassembled WGS sequence"/>
</dbReference>
<feature type="compositionally biased region" description="Pro residues" evidence="1">
    <location>
        <begin position="8"/>
        <end position="17"/>
    </location>
</feature>
<dbReference type="OrthoDB" id="190105at2759"/>
<evidence type="ECO:0000313" key="2">
    <source>
        <dbReference type="EMBL" id="KDR81098.1"/>
    </source>
</evidence>
<keyword evidence="3" id="KW-1185">Reference proteome</keyword>
<dbReference type="SUPFAM" id="SSF50978">
    <property type="entry name" value="WD40 repeat-like"/>
    <property type="match status" value="1"/>
</dbReference>
<name>A0A067TQ45_GALM3</name>
<dbReference type="InterPro" id="IPR036322">
    <property type="entry name" value="WD40_repeat_dom_sf"/>
</dbReference>
<dbReference type="HOGENOM" id="CLU_1981754_0_0_1"/>
<organism evidence="2 3">
    <name type="scientific">Galerina marginata (strain CBS 339.88)</name>
    <dbReference type="NCBI Taxonomy" id="685588"/>
    <lineage>
        <taxon>Eukaryota</taxon>
        <taxon>Fungi</taxon>
        <taxon>Dikarya</taxon>
        <taxon>Basidiomycota</taxon>
        <taxon>Agaricomycotina</taxon>
        <taxon>Agaricomycetes</taxon>
        <taxon>Agaricomycetidae</taxon>
        <taxon>Agaricales</taxon>
        <taxon>Agaricineae</taxon>
        <taxon>Strophariaceae</taxon>
        <taxon>Galerina</taxon>
    </lineage>
</organism>
<dbReference type="STRING" id="685588.A0A067TQ45"/>
<dbReference type="EMBL" id="KL142371">
    <property type="protein sequence ID" value="KDR81098.1"/>
    <property type="molecule type" value="Genomic_DNA"/>
</dbReference>
<dbReference type="AlphaFoldDB" id="A0A067TQ45"/>
<evidence type="ECO:0000256" key="1">
    <source>
        <dbReference type="SAM" id="MobiDB-lite"/>
    </source>
</evidence>
<evidence type="ECO:0000313" key="3">
    <source>
        <dbReference type="Proteomes" id="UP000027222"/>
    </source>
</evidence>